<protein>
    <recommendedName>
        <fullName evidence="2">TadE-like domain-containing protein</fullName>
    </recommendedName>
</protein>
<proteinExistence type="predicted"/>
<organism evidence="3 4">
    <name type="scientific">Anatilimnocola aggregata</name>
    <dbReference type="NCBI Taxonomy" id="2528021"/>
    <lineage>
        <taxon>Bacteria</taxon>
        <taxon>Pseudomonadati</taxon>
        <taxon>Planctomycetota</taxon>
        <taxon>Planctomycetia</taxon>
        <taxon>Pirellulales</taxon>
        <taxon>Pirellulaceae</taxon>
        <taxon>Anatilimnocola</taxon>
    </lineage>
</organism>
<evidence type="ECO:0000256" key="1">
    <source>
        <dbReference type="SAM" id="Phobius"/>
    </source>
</evidence>
<sequence length="148" mass="16044">MPHTTRRNRRGAAMVEGAIVLSVCALLLGMLELSLMLVNHTMMSEGARRVARAAIVRGDRCGSMGEWGPAQLTINANDSHAAAAVLREVLFTLPPADAQIQITWLDADNSAGDRVRVNVNHTHRPIVPVWGWNTGLVLSGTSTMQIMH</sequence>
<dbReference type="InterPro" id="IPR012495">
    <property type="entry name" value="TadE-like_dom"/>
</dbReference>
<evidence type="ECO:0000313" key="4">
    <source>
        <dbReference type="Proteomes" id="UP000315017"/>
    </source>
</evidence>
<dbReference type="Pfam" id="PF07811">
    <property type="entry name" value="TadE"/>
    <property type="match status" value="1"/>
</dbReference>
<keyword evidence="1" id="KW-0472">Membrane</keyword>
<dbReference type="KEGG" id="aagg:ETAA8_68090"/>
<feature type="transmembrane region" description="Helical" evidence="1">
    <location>
        <begin position="12"/>
        <end position="38"/>
    </location>
</feature>
<accession>A0A517YN57</accession>
<gene>
    <name evidence="3" type="ORF">ETAA8_68090</name>
</gene>
<keyword evidence="1" id="KW-1133">Transmembrane helix</keyword>
<dbReference type="OrthoDB" id="290681at2"/>
<dbReference type="AlphaFoldDB" id="A0A517YN57"/>
<reference evidence="3 4" key="1">
    <citation type="submission" date="2019-02" db="EMBL/GenBank/DDBJ databases">
        <title>Deep-cultivation of Planctomycetes and their phenomic and genomic characterization uncovers novel biology.</title>
        <authorList>
            <person name="Wiegand S."/>
            <person name="Jogler M."/>
            <person name="Boedeker C."/>
            <person name="Pinto D."/>
            <person name="Vollmers J."/>
            <person name="Rivas-Marin E."/>
            <person name="Kohn T."/>
            <person name="Peeters S.H."/>
            <person name="Heuer A."/>
            <person name="Rast P."/>
            <person name="Oberbeckmann S."/>
            <person name="Bunk B."/>
            <person name="Jeske O."/>
            <person name="Meyerdierks A."/>
            <person name="Storesund J.E."/>
            <person name="Kallscheuer N."/>
            <person name="Luecker S."/>
            <person name="Lage O.M."/>
            <person name="Pohl T."/>
            <person name="Merkel B.J."/>
            <person name="Hornburger P."/>
            <person name="Mueller R.-W."/>
            <person name="Bruemmer F."/>
            <person name="Labrenz M."/>
            <person name="Spormann A.M."/>
            <person name="Op den Camp H."/>
            <person name="Overmann J."/>
            <person name="Amann R."/>
            <person name="Jetten M.S.M."/>
            <person name="Mascher T."/>
            <person name="Medema M.H."/>
            <person name="Devos D.P."/>
            <person name="Kaster A.-K."/>
            <person name="Ovreas L."/>
            <person name="Rohde M."/>
            <person name="Galperin M.Y."/>
            <person name="Jogler C."/>
        </authorList>
    </citation>
    <scope>NUCLEOTIDE SEQUENCE [LARGE SCALE GENOMIC DNA]</scope>
    <source>
        <strain evidence="3 4">ETA_A8</strain>
    </source>
</reference>
<dbReference type="RefSeq" id="WP_145099133.1">
    <property type="nucleotide sequence ID" value="NZ_CP036274.1"/>
</dbReference>
<keyword evidence="4" id="KW-1185">Reference proteome</keyword>
<evidence type="ECO:0000313" key="3">
    <source>
        <dbReference type="EMBL" id="QDU31649.1"/>
    </source>
</evidence>
<keyword evidence="1" id="KW-0812">Transmembrane</keyword>
<evidence type="ECO:0000259" key="2">
    <source>
        <dbReference type="Pfam" id="PF07811"/>
    </source>
</evidence>
<dbReference type="EMBL" id="CP036274">
    <property type="protein sequence ID" value="QDU31649.1"/>
    <property type="molecule type" value="Genomic_DNA"/>
</dbReference>
<dbReference type="Proteomes" id="UP000315017">
    <property type="component" value="Chromosome"/>
</dbReference>
<name>A0A517YN57_9BACT</name>
<feature type="domain" description="TadE-like" evidence="2">
    <location>
        <begin position="11"/>
        <end position="52"/>
    </location>
</feature>